<protein>
    <recommendedName>
        <fullName evidence="3">IclR family transcriptional regulator</fullName>
    </recommendedName>
</protein>
<evidence type="ECO:0008006" key="3">
    <source>
        <dbReference type="Google" id="ProtNLM"/>
    </source>
</evidence>
<gene>
    <name evidence="1" type="ORF">TPA0910_08710</name>
</gene>
<accession>A0ABQ3TTW6</accession>
<name>A0ABQ3TTW6_STRHY</name>
<dbReference type="Proteomes" id="UP001054854">
    <property type="component" value="Unassembled WGS sequence"/>
</dbReference>
<reference evidence="1" key="1">
    <citation type="submission" date="2024-05" db="EMBL/GenBank/DDBJ databases">
        <title>Whole genome shotgun sequence of Streptomyces hygroscopicus NBRC 113678.</title>
        <authorList>
            <person name="Komaki H."/>
            <person name="Tamura T."/>
        </authorList>
    </citation>
    <scope>NUCLEOTIDE SEQUENCE</scope>
    <source>
        <strain evidence="1">N11-34</strain>
    </source>
</reference>
<organism evidence="1 2">
    <name type="scientific">Streptomyces hygroscopicus</name>
    <dbReference type="NCBI Taxonomy" id="1912"/>
    <lineage>
        <taxon>Bacteria</taxon>
        <taxon>Bacillati</taxon>
        <taxon>Actinomycetota</taxon>
        <taxon>Actinomycetes</taxon>
        <taxon>Kitasatosporales</taxon>
        <taxon>Streptomycetaceae</taxon>
        <taxon>Streptomyces</taxon>
        <taxon>Streptomyces violaceusniger group</taxon>
    </lineage>
</organism>
<keyword evidence="2" id="KW-1185">Reference proteome</keyword>
<comment type="caution">
    <text evidence="1">The sequence shown here is derived from an EMBL/GenBank/DDBJ whole genome shotgun (WGS) entry which is preliminary data.</text>
</comment>
<dbReference type="InterPro" id="IPR029016">
    <property type="entry name" value="GAF-like_dom_sf"/>
</dbReference>
<evidence type="ECO:0000313" key="1">
    <source>
        <dbReference type="EMBL" id="GHJ26438.1"/>
    </source>
</evidence>
<dbReference type="Gene3D" id="3.30.450.40">
    <property type="match status" value="1"/>
</dbReference>
<evidence type="ECO:0000313" key="2">
    <source>
        <dbReference type="Proteomes" id="UP001054854"/>
    </source>
</evidence>
<dbReference type="EMBL" id="BNEK01000002">
    <property type="protein sequence ID" value="GHJ26438.1"/>
    <property type="molecule type" value="Genomic_DNA"/>
</dbReference>
<proteinExistence type="predicted"/>
<sequence>MSCIAAPVFDGPVAVAAVSVAVPRGRFRPARPAPAVRTAALGMSRALRSGS</sequence>
<dbReference type="SUPFAM" id="SSF55781">
    <property type="entry name" value="GAF domain-like"/>
    <property type="match status" value="1"/>
</dbReference>